<dbReference type="EMBL" id="FQZL01000010">
    <property type="protein sequence ID" value="SHJ08702.1"/>
    <property type="molecule type" value="Genomic_DNA"/>
</dbReference>
<dbReference type="GO" id="GO:0000156">
    <property type="term" value="F:phosphorelay response regulator activity"/>
    <property type="evidence" value="ECO:0007669"/>
    <property type="project" value="InterPro"/>
</dbReference>
<evidence type="ECO:0000256" key="1">
    <source>
        <dbReference type="PROSITE-ProRule" id="PRU00169"/>
    </source>
</evidence>
<dbReference type="SUPFAM" id="SSF52172">
    <property type="entry name" value="CheY-like"/>
    <property type="match status" value="1"/>
</dbReference>
<accession>A0A1M6GFH8</accession>
<dbReference type="STRING" id="1121476.SAMN02745751_01733"/>
<dbReference type="Gene3D" id="2.40.50.1020">
    <property type="entry name" value="LytTr DNA-binding domain"/>
    <property type="match status" value="1"/>
</dbReference>
<dbReference type="GO" id="GO:0003677">
    <property type="term" value="F:DNA binding"/>
    <property type="evidence" value="ECO:0007669"/>
    <property type="project" value="InterPro"/>
</dbReference>
<dbReference type="InterPro" id="IPR046947">
    <property type="entry name" value="LytR-like"/>
</dbReference>
<keyword evidence="1" id="KW-0597">Phosphoprotein</keyword>
<evidence type="ECO:0000313" key="4">
    <source>
        <dbReference type="EMBL" id="SHJ08702.1"/>
    </source>
</evidence>
<proteinExistence type="predicted"/>
<dbReference type="Pfam" id="PF04397">
    <property type="entry name" value="LytTR"/>
    <property type="match status" value="1"/>
</dbReference>
<organism evidence="4 5">
    <name type="scientific">Dethiosulfatibacter aminovorans DSM 17477</name>
    <dbReference type="NCBI Taxonomy" id="1121476"/>
    <lineage>
        <taxon>Bacteria</taxon>
        <taxon>Bacillati</taxon>
        <taxon>Bacillota</taxon>
        <taxon>Tissierellia</taxon>
        <taxon>Dethiosulfatibacter</taxon>
    </lineage>
</organism>
<dbReference type="SMART" id="SM00850">
    <property type="entry name" value="LytTR"/>
    <property type="match status" value="1"/>
</dbReference>
<feature type="modified residue" description="4-aspartylphosphate" evidence="1">
    <location>
        <position position="31"/>
    </location>
</feature>
<dbReference type="PANTHER" id="PTHR37299:SF1">
    <property type="entry name" value="STAGE 0 SPORULATION PROTEIN A HOMOLOG"/>
    <property type="match status" value="1"/>
</dbReference>
<dbReference type="OrthoDB" id="1701771at2"/>
<evidence type="ECO:0000313" key="5">
    <source>
        <dbReference type="Proteomes" id="UP000184052"/>
    </source>
</evidence>
<feature type="domain" description="HTH LytTR-type" evidence="3">
    <location>
        <begin position="117"/>
        <end position="217"/>
    </location>
</feature>
<dbReference type="RefSeq" id="WP_073049186.1">
    <property type="nucleotide sequence ID" value="NZ_FQZL01000010.1"/>
</dbReference>
<dbReference type="InterPro" id="IPR007492">
    <property type="entry name" value="LytTR_DNA-bd_dom"/>
</dbReference>
<feature type="domain" description="Response regulatory" evidence="2">
    <location>
        <begin position="1"/>
        <end position="97"/>
    </location>
</feature>
<evidence type="ECO:0000259" key="2">
    <source>
        <dbReference type="PROSITE" id="PS50110"/>
    </source>
</evidence>
<sequence length="217" mass="25849">MNSRLKIFSTGSSKEAYEIAMREEIDVFFIDINLFDGDGMKLAENLRGIKKYEFTKIVFITSVVMMELEAYRNTQCYEFVVKNFDDGSNLERVMKKLLIDYINYEDERYNAWNNRCLELNYNNSIYKVPIKDIIFVEYLNRRIYVQTKNERIRYKCMPMMKVIEDLPKDFVQVHQSIVINKNYITKIDKSNRMIELSDYDQQVPYGRNYSKVIGGLG</sequence>
<dbReference type="PROSITE" id="PS50930">
    <property type="entry name" value="HTH_LYTTR"/>
    <property type="match status" value="1"/>
</dbReference>
<dbReference type="PROSITE" id="PS50110">
    <property type="entry name" value="RESPONSE_REGULATORY"/>
    <property type="match status" value="1"/>
</dbReference>
<dbReference type="InterPro" id="IPR011006">
    <property type="entry name" value="CheY-like_superfamily"/>
</dbReference>
<dbReference type="Pfam" id="PF00072">
    <property type="entry name" value="Response_reg"/>
    <property type="match status" value="1"/>
</dbReference>
<gene>
    <name evidence="4" type="ORF">SAMN02745751_01733</name>
</gene>
<dbReference type="AlphaFoldDB" id="A0A1M6GFH8"/>
<name>A0A1M6GFH8_9FIRM</name>
<dbReference type="Proteomes" id="UP000184052">
    <property type="component" value="Unassembled WGS sequence"/>
</dbReference>
<dbReference type="Gene3D" id="3.40.50.2300">
    <property type="match status" value="1"/>
</dbReference>
<dbReference type="InterPro" id="IPR001789">
    <property type="entry name" value="Sig_transdc_resp-reg_receiver"/>
</dbReference>
<keyword evidence="5" id="KW-1185">Reference proteome</keyword>
<dbReference type="PANTHER" id="PTHR37299">
    <property type="entry name" value="TRANSCRIPTIONAL REGULATOR-RELATED"/>
    <property type="match status" value="1"/>
</dbReference>
<reference evidence="4 5" key="1">
    <citation type="submission" date="2016-11" db="EMBL/GenBank/DDBJ databases">
        <authorList>
            <person name="Jaros S."/>
            <person name="Januszkiewicz K."/>
            <person name="Wedrychowicz H."/>
        </authorList>
    </citation>
    <scope>NUCLEOTIDE SEQUENCE [LARGE SCALE GENOMIC DNA]</scope>
    <source>
        <strain evidence="4 5">DSM 17477</strain>
    </source>
</reference>
<protein>
    <submittedName>
        <fullName evidence="4">Two component transcriptional regulator, LytTR family</fullName>
    </submittedName>
</protein>
<evidence type="ECO:0000259" key="3">
    <source>
        <dbReference type="PROSITE" id="PS50930"/>
    </source>
</evidence>